<feature type="domain" description="HTH hxlR-type" evidence="4">
    <location>
        <begin position="8"/>
        <end position="103"/>
    </location>
</feature>
<dbReference type="Pfam" id="PF01638">
    <property type="entry name" value="HxlR"/>
    <property type="match status" value="1"/>
</dbReference>
<proteinExistence type="predicted"/>
<dbReference type="InterPro" id="IPR036390">
    <property type="entry name" value="WH_DNA-bd_sf"/>
</dbReference>
<protein>
    <recommendedName>
        <fullName evidence="4">HTH hxlR-type domain-containing protein</fullName>
    </recommendedName>
</protein>
<organism evidence="5">
    <name type="scientific">marine sediment metagenome</name>
    <dbReference type="NCBI Taxonomy" id="412755"/>
    <lineage>
        <taxon>unclassified sequences</taxon>
        <taxon>metagenomes</taxon>
        <taxon>ecological metagenomes</taxon>
    </lineage>
</organism>
<dbReference type="PANTHER" id="PTHR33204">
    <property type="entry name" value="TRANSCRIPTIONAL REGULATOR, MARR FAMILY"/>
    <property type="match status" value="1"/>
</dbReference>
<dbReference type="InterPro" id="IPR002577">
    <property type="entry name" value="HTH_HxlR"/>
</dbReference>
<evidence type="ECO:0000256" key="2">
    <source>
        <dbReference type="ARBA" id="ARBA00023125"/>
    </source>
</evidence>
<dbReference type="Gene3D" id="1.10.10.10">
    <property type="entry name" value="Winged helix-like DNA-binding domain superfamily/Winged helix DNA-binding domain"/>
    <property type="match status" value="1"/>
</dbReference>
<evidence type="ECO:0000259" key="4">
    <source>
        <dbReference type="PROSITE" id="PS51118"/>
    </source>
</evidence>
<keyword evidence="2" id="KW-0238">DNA-binding</keyword>
<keyword evidence="3" id="KW-0804">Transcription</keyword>
<evidence type="ECO:0000256" key="3">
    <source>
        <dbReference type="ARBA" id="ARBA00023163"/>
    </source>
</evidence>
<keyword evidence="1" id="KW-0805">Transcription regulation</keyword>
<gene>
    <name evidence="5" type="ORF">LCGC14_0719850</name>
</gene>
<comment type="caution">
    <text evidence="5">The sequence shown here is derived from an EMBL/GenBank/DDBJ whole genome shotgun (WGS) entry which is preliminary data.</text>
</comment>
<name>A0A0F9QXU6_9ZZZZ</name>
<dbReference type="PANTHER" id="PTHR33204:SF18">
    <property type="entry name" value="TRANSCRIPTIONAL REGULATORY PROTEIN"/>
    <property type="match status" value="1"/>
</dbReference>
<dbReference type="EMBL" id="LAZR01001625">
    <property type="protein sequence ID" value="KKN41777.1"/>
    <property type="molecule type" value="Genomic_DNA"/>
</dbReference>
<dbReference type="AlphaFoldDB" id="A0A0F9QXU6"/>
<reference evidence="5" key="1">
    <citation type="journal article" date="2015" name="Nature">
        <title>Complex archaea that bridge the gap between prokaryotes and eukaryotes.</title>
        <authorList>
            <person name="Spang A."/>
            <person name="Saw J.H."/>
            <person name="Jorgensen S.L."/>
            <person name="Zaremba-Niedzwiedzka K."/>
            <person name="Martijn J."/>
            <person name="Lind A.E."/>
            <person name="van Eijk R."/>
            <person name="Schleper C."/>
            <person name="Guy L."/>
            <person name="Ettema T.J."/>
        </authorList>
    </citation>
    <scope>NUCLEOTIDE SEQUENCE</scope>
</reference>
<accession>A0A0F9QXU6</accession>
<evidence type="ECO:0000313" key="5">
    <source>
        <dbReference type="EMBL" id="KKN41777.1"/>
    </source>
</evidence>
<evidence type="ECO:0000256" key="1">
    <source>
        <dbReference type="ARBA" id="ARBA00023015"/>
    </source>
</evidence>
<dbReference type="SUPFAM" id="SSF46785">
    <property type="entry name" value="Winged helix' DNA-binding domain"/>
    <property type="match status" value="1"/>
</dbReference>
<dbReference type="PROSITE" id="PS51118">
    <property type="entry name" value="HTH_HXLR"/>
    <property type="match status" value="1"/>
</dbReference>
<dbReference type="InterPro" id="IPR036388">
    <property type="entry name" value="WH-like_DNA-bd_sf"/>
</dbReference>
<sequence length="103" mass="12330">MIKMEKICPITTIIEVLSKKWTLLILRQLNGSSKKRFNELLKEVVNITPRTLSKRLKELIKIKVIKKRQFNEIPPRVEYKLTESGRELIKCFRYLDDWAKNWG</sequence>
<dbReference type="GO" id="GO:0003677">
    <property type="term" value="F:DNA binding"/>
    <property type="evidence" value="ECO:0007669"/>
    <property type="project" value="UniProtKB-KW"/>
</dbReference>